<dbReference type="EMBL" id="ANMO01000192">
    <property type="protein sequence ID" value="EMB15158.1"/>
    <property type="molecule type" value="Genomic_DNA"/>
</dbReference>
<accession>M2B043</accession>
<keyword evidence="2" id="KW-1185">Reference proteome</keyword>
<dbReference type="AlphaFoldDB" id="M2B043"/>
<gene>
    <name evidence="1" type="ORF">RE6C_04140</name>
</gene>
<dbReference type="Proteomes" id="UP000011529">
    <property type="component" value="Unassembled WGS sequence"/>
</dbReference>
<evidence type="ECO:0000313" key="2">
    <source>
        <dbReference type="Proteomes" id="UP000011529"/>
    </source>
</evidence>
<evidence type="ECO:0000313" key="1">
    <source>
        <dbReference type="EMBL" id="EMB15158.1"/>
    </source>
</evidence>
<protein>
    <submittedName>
        <fullName evidence="1">Uncharacterized protein</fullName>
    </submittedName>
</protein>
<proteinExistence type="predicted"/>
<organism evidence="1 2">
    <name type="scientific">Rhodopirellula europaea 6C</name>
    <dbReference type="NCBI Taxonomy" id="1263867"/>
    <lineage>
        <taxon>Bacteria</taxon>
        <taxon>Pseudomonadati</taxon>
        <taxon>Planctomycetota</taxon>
        <taxon>Planctomycetia</taxon>
        <taxon>Pirellulales</taxon>
        <taxon>Pirellulaceae</taxon>
        <taxon>Rhodopirellula</taxon>
    </lineage>
</organism>
<reference evidence="1" key="2">
    <citation type="journal article" date="2013" name="Mar. Genomics">
        <title>Expression of sulfatases in Rhodopirellula baltica and the diversity of sulfatases in the genus Rhodopirellula.</title>
        <authorList>
            <person name="Wegner C.E."/>
            <person name="Richter-Heitmann T."/>
            <person name="Klindworth A."/>
            <person name="Klockow C."/>
            <person name="Richter M."/>
            <person name="Achstetter T."/>
            <person name="Glockner F.O."/>
            <person name="Harder J."/>
        </authorList>
    </citation>
    <scope>NUCLEOTIDE SEQUENCE [LARGE SCALE GENOMIC DNA]</scope>
    <source>
        <strain evidence="1">6C</strain>
    </source>
</reference>
<comment type="caution">
    <text evidence="1">The sequence shown here is derived from an EMBL/GenBank/DDBJ whole genome shotgun (WGS) entry which is preliminary data.</text>
</comment>
<name>M2B043_9BACT</name>
<reference evidence="1" key="1">
    <citation type="submission" date="2012-11" db="EMBL/GenBank/DDBJ databases">
        <title>Permanent draft genomes of Rhodopirellula europaea strain SH398 and 6C.</title>
        <authorList>
            <person name="Richter M."/>
            <person name="Richter-Heitmann T."/>
            <person name="Frank C."/>
            <person name="Harder J."/>
            <person name="Glockner F.O."/>
        </authorList>
    </citation>
    <scope>NUCLEOTIDE SEQUENCE</scope>
    <source>
        <strain evidence="1">6C</strain>
    </source>
</reference>
<sequence>MSLRQSHLFQQSSLSLLRRVPWTMQCLQFTHEFFPRGNLESV</sequence>